<dbReference type="STRING" id="180498.A0A067LC60"/>
<dbReference type="InterPro" id="IPR000571">
    <property type="entry name" value="Znf_CCCH"/>
</dbReference>
<dbReference type="PROSITE" id="PS50103">
    <property type="entry name" value="ZF_C3H1"/>
    <property type="match status" value="1"/>
</dbReference>
<dbReference type="GO" id="GO:0008270">
    <property type="term" value="F:zinc ion binding"/>
    <property type="evidence" value="ECO:0007669"/>
    <property type="project" value="UniProtKB-KW"/>
</dbReference>
<evidence type="ECO:0000313" key="10">
    <source>
        <dbReference type="Proteomes" id="UP000027138"/>
    </source>
</evidence>
<keyword evidence="5 7" id="KW-0862">Zinc</keyword>
<dbReference type="InterPro" id="IPR036322">
    <property type="entry name" value="WD40_repeat_dom_sf"/>
</dbReference>
<dbReference type="InterPro" id="IPR020472">
    <property type="entry name" value="WD40_PAC1"/>
</dbReference>
<dbReference type="PROSITE" id="PS50082">
    <property type="entry name" value="WD_REPEATS_2"/>
    <property type="match status" value="2"/>
</dbReference>
<dbReference type="Pfam" id="PF18044">
    <property type="entry name" value="zf-CCCH_4"/>
    <property type="match status" value="1"/>
</dbReference>
<evidence type="ECO:0000256" key="3">
    <source>
        <dbReference type="ARBA" id="ARBA00022737"/>
    </source>
</evidence>
<dbReference type="PROSITE" id="PS00678">
    <property type="entry name" value="WD_REPEATS_1"/>
    <property type="match status" value="1"/>
</dbReference>
<evidence type="ECO:0000256" key="5">
    <source>
        <dbReference type="ARBA" id="ARBA00022833"/>
    </source>
</evidence>
<dbReference type="AlphaFoldDB" id="A0A067LC60"/>
<dbReference type="SMART" id="SM00356">
    <property type="entry name" value="ZnF_C3H1"/>
    <property type="match status" value="1"/>
</dbReference>
<feature type="repeat" description="WD" evidence="6">
    <location>
        <begin position="204"/>
        <end position="245"/>
    </location>
</feature>
<name>A0A067LC60_JATCU</name>
<evidence type="ECO:0000256" key="1">
    <source>
        <dbReference type="ARBA" id="ARBA00022574"/>
    </source>
</evidence>
<keyword evidence="3" id="KW-0677">Repeat</keyword>
<dbReference type="SMART" id="SM00320">
    <property type="entry name" value="WD40"/>
    <property type="match status" value="6"/>
</dbReference>
<keyword evidence="1 6" id="KW-0853">WD repeat</keyword>
<dbReference type="InterPro" id="IPR001680">
    <property type="entry name" value="WD40_rpt"/>
</dbReference>
<dbReference type="PANTHER" id="PTHR44489:SF14">
    <property type="entry name" value="ZINC FINGER CCCH DOMAIN-CONTAINING PROTEIN 59-RELATED"/>
    <property type="match status" value="1"/>
</dbReference>
<dbReference type="InterPro" id="IPR019775">
    <property type="entry name" value="WD40_repeat_CS"/>
</dbReference>
<reference evidence="9 10" key="1">
    <citation type="journal article" date="2014" name="PLoS ONE">
        <title>Global Analysis of Gene Expression Profiles in Physic Nut (Jatropha curcas L.) Seedlings Exposed to Salt Stress.</title>
        <authorList>
            <person name="Zhang L."/>
            <person name="Zhang C."/>
            <person name="Wu P."/>
            <person name="Chen Y."/>
            <person name="Li M."/>
            <person name="Jiang H."/>
            <person name="Wu G."/>
        </authorList>
    </citation>
    <scope>NUCLEOTIDE SEQUENCE [LARGE SCALE GENOMIC DNA]</scope>
    <source>
        <strain evidence="10">cv. GZQX0401</strain>
        <tissue evidence="9">Young leaves</tissue>
    </source>
</reference>
<dbReference type="OrthoDB" id="59941at2759"/>
<dbReference type="Pfam" id="PF00400">
    <property type="entry name" value="WD40"/>
    <property type="match status" value="3"/>
</dbReference>
<evidence type="ECO:0000256" key="2">
    <source>
        <dbReference type="ARBA" id="ARBA00022723"/>
    </source>
</evidence>
<evidence type="ECO:0000256" key="6">
    <source>
        <dbReference type="PROSITE-ProRule" id="PRU00221"/>
    </source>
</evidence>
<evidence type="ECO:0000313" key="9">
    <source>
        <dbReference type="EMBL" id="KDP42080.1"/>
    </source>
</evidence>
<feature type="domain" description="C3H1-type" evidence="8">
    <location>
        <begin position="40"/>
        <end position="67"/>
    </location>
</feature>
<protein>
    <recommendedName>
        <fullName evidence="8">C3H1-type domain-containing protein</fullName>
    </recommendedName>
</protein>
<dbReference type="Proteomes" id="UP000027138">
    <property type="component" value="Unassembled WGS sequence"/>
</dbReference>
<feature type="zinc finger region" description="C3H1-type" evidence="7">
    <location>
        <begin position="40"/>
        <end position="67"/>
    </location>
</feature>
<dbReference type="InterPro" id="IPR041367">
    <property type="entry name" value="Znf-CCCH_4"/>
</dbReference>
<dbReference type="InterPro" id="IPR044715">
    <property type="entry name" value="WDR86-like"/>
</dbReference>
<gene>
    <name evidence="9" type="ORF">JCGZ_01868</name>
</gene>
<evidence type="ECO:0000256" key="4">
    <source>
        <dbReference type="ARBA" id="ARBA00022771"/>
    </source>
</evidence>
<dbReference type="PANTHER" id="PTHR44489">
    <property type="match status" value="1"/>
</dbReference>
<feature type="repeat" description="WD" evidence="6">
    <location>
        <begin position="79"/>
        <end position="120"/>
    </location>
</feature>
<dbReference type="PROSITE" id="PS50294">
    <property type="entry name" value="WD_REPEATS_REGION"/>
    <property type="match status" value="2"/>
</dbReference>
<dbReference type="Gene3D" id="2.130.10.10">
    <property type="entry name" value="YVTN repeat-like/Quinoprotein amine dehydrogenase"/>
    <property type="match status" value="2"/>
</dbReference>
<sequence length="371" mass="41320">MDILVRTIDNPKPSFYDSSVGAKKPNNFYDSSVGAKKPNSQATKLCKFWAKGRCAFGSNCKFLHSWYLSGNGFSMLARLQGHKKAVVGIALPSGSDQLYTGSRDGTVRVWDCKSGNCNHVINLGFEIYSFICEGSWVFIGLSNSVRVWSLSESDIKEFSLDGPVGRVYALAVYKDMLFAGAANGDILVWKGSFEENPFKLVANIRAHKMPITCLNIGFNGKFLYSGSMDSTVKVWDLETLQCNQILEGHNDVVMSLLSWDNCLLTCSLDHTVKFWVIKEGEGKLLEQVHTKEEKAGVLKVIGMQDSQGKPVVLCSGNDNCVRLYDLESFTERDAERDRIFAEQEVREIQRGPHGLFFTGDASGVVTVWIWQ</sequence>
<organism evidence="9 10">
    <name type="scientific">Jatropha curcas</name>
    <name type="common">Barbados nut</name>
    <dbReference type="NCBI Taxonomy" id="180498"/>
    <lineage>
        <taxon>Eukaryota</taxon>
        <taxon>Viridiplantae</taxon>
        <taxon>Streptophyta</taxon>
        <taxon>Embryophyta</taxon>
        <taxon>Tracheophyta</taxon>
        <taxon>Spermatophyta</taxon>
        <taxon>Magnoliopsida</taxon>
        <taxon>eudicotyledons</taxon>
        <taxon>Gunneridae</taxon>
        <taxon>Pentapetalae</taxon>
        <taxon>rosids</taxon>
        <taxon>fabids</taxon>
        <taxon>Malpighiales</taxon>
        <taxon>Euphorbiaceae</taxon>
        <taxon>Crotonoideae</taxon>
        <taxon>Jatropheae</taxon>
        <taxon>Jatropha</taxon>
    </lineage>
</organism>
<dbReference type="InterPro" id="IPR015943">
    <property type="entry name" value="WD40/YVTN_repeat-like_dom_sf"/>
</dbReference>
<proteinExistence type="predicted"/>
<accession>A0A067LC60</accession>
<keyword evidence="10" id="KW-1185">Reference proteome</keyword>
<evidence type="ECO:0000259" key="8">
    <source>
        <dbReference type="PROSITE" id="PS50103"/>
    </source>
</evidence>
<dbReference type="Gene3D" id="2.30.30.1190">
    <property type="match status" value="1"/>
</dbReference>
<keyword evidence="2 7" id="KW-0479">Metal-binding</keyword>
<dbReference type="SUPFAM" id="SSF50978">
    <property type="entry name" value="WD40 repeat-like"/>
    <property type="match status" value="1"/>
</dbReference>
<dbReference type="EMBL" id="KK914312">
    <property type="protein sequence ID" value="KDP42080.1"/>
    <property type="molecule type" value="Genomic_DNA"/>
</dbReference>
<keyword evidence="4 7" id="KW-0863">Zinc-finger</keyword>
<dbReference type="PRINTS" id="PR00320">
    <property type="entry name" value="GPROTEINBRPT"/>
</dbReference>
<evidence type="ECO:0000256" key="7">
    <source>
        <dbReference type="PROSITE-ProRule" id="PRU00723"/>
    </source>
</evidence>